<dbReference type="EMBL" id="CAKJTJ010000005">
    <property type="protein sequence ID" value="CAG9620615.1"/>
    <property type="molecule type" value="Genomic_DNA"/>
</dbReference>
<accession>A0ABM8YL00</accession>
<reference evidence="1 2" key="1">
    <citation type="submission" date="2021-10" db="EMBL/GenBank/DDBJ databases">
        <authorList>
            <person name="Criscuolo A."/>
        </authorList>
    </citation>
    <scope>NUCLEOTIDE SEQUENCE [LARGE SCALE GENOMIC DNA]</scope>
    <source>
        <strain evidence="2">CIP 111883</strain>
    </source>
</reference>
<evidence type="ECO:0008006" key="3">
    <source>
        <dbReference type="Google" id="ProtNLM"/>
    </source>
</evidence>
<comment type="caution">
    <text evidence="1">The sequence shown here is derived from an EMBL/GenBank/DDBJ whole genome shotgun (WGS) entry which is preliminary data.</text>
</comment>
<evidence type="ECO:0000313" key="1">
    <source>
        <dbReference type="EMBL" id="CAG9620615.1"/>
    </source>
</evidence>
<dbReference type="RefSeq" id="WP_230500530.1">
    <property type="nucleotide sequence ID" value="NZ_CAKJTJ010000005.1"/>
</dbReference>
<name>A0ABM8YL00_9BACI</name>
<dbReference type="SUPFAM" id="SSF48239">
    <property type="entry name" value="Terpenoid cyclases/Protein prenyltransferases"/>
    <property type="match status" value="1"/>
</dbReference>
<gene>
    <name evidence="1" type="ORF">BACCIP111883_01384</name>
</gene>
<organism evidence="1 2">
    <name type="scientific">Sutcliffiella rhizosphaerae</name>
    <dbReference type="NCBI Taxonomy" id="2880967"/>
    <lineage>
        <taxon>Bacteria</taxon>
        <taxon>Bacillati</taxon>
        <taxon>Bacillota</taxon>
        <taxon>Bacilli</taxon>
        <taxon>Bacillales</taxon>
        <taxon>Bacillaceae</taxon>
        <taxon>Sutcliffiella</taxon>
    </lineage>
</organism>
<keyword evidence="2" id="KW-1185">Reference proteome</keyword>
<evidence type="ECO:0000313" key="2">
    <source>
        <dbReference type="Proteomes" id="UP000789833"/>
    </source>
</evidence>
<protein>
    <recommendedName>
        <fullName evidence="3">Squalene cyclase C-terminal domain-containing protein</fullName>
    </recommendedName>
</protein>
<sequence length="275" mass="31787">MAVDFQKARDYVYLNGSLWEKVLFQHLFESGSLSQLHKVLKSYKNEDNGFGHGFEYDIKCPDSHPLALEFMLGVLRDFNLSAGNIFEGTPEWVEVNQNEDGSLKNPETLLDYPFSPWWSEGGQAIPASITGNLLRHGICTEKIAERTAKWVKEHLTREKIQKTDWLFMNYHAFDYYRYAKDDAENEKLKLAAVEQIVKCASSAPENQYFTFFQFAPTPDSLVAKATPNELINKFLTHLEHSQREDGGWDDEHGLPNWQPYFSIVILHALKEYNRL</sequence>
<dbReference type="Proteomes" id="UP000789833">
    <property type="component" value="Unassembled WGS sequence"/>
</dbReference>
<dbReference type="InterPro" id="IPR008930">
    <property type="entry name" value="Terpenoid_cyclase/PrenylTrfase"/>
</dbReference>
<proteinExistence type="predicted"/>